<protein>
    <submittedName>
        <fullName evidence="1">AAA family ATPase</fullName>
    </submittedName>
</protein>
<dbReference type="GO" id="GO:0000731">
    <property type="term" value="P:DNA synthesis involved in DNA repair"/>
    <property type="evidence" value="ECO:0007669"/>
    <property type="project" value="TreeGrafter"/>
</dbReference>
<dbReference type="InterPro" id="IPR027417">
    <property type="entry name" value="P-loop_NTPase"/>
</dbReference>
<dbReference type="SUPFAM" id="SSF52540">
    <property type="entry name" value="P-loop containing nucleoside triphosphate hydrolases"/>
    <property type="match status" value="1"/>
</dbReference>
<organism evidence="1 2">
    <name type="scientific">Alkaliphilus serpentinus</name>
    <dbReference type="NCBI Taxonomy" id="1482731"/>
    <lineage>
        <taxon>Bacteria</taxon>
        <taxon>Bacillati</taxon>
        <taxon>Bacillota</taxon>
        <taxon>Clostridia</taxon>
        <taxon>Peptostreptococcales</taxon>
        <taxon>Natronincolaceae</taxon>
        <taxon>Alkaliphilus</taxon>
    </lineage>
</organism>
<dbReference type="EMBL" id="WBZB01000046">
    <property type="protein sequence ID" value="KAB3527205.1"/>
    <property type="molecule type" value="Genomic_DNA"/>
</dbReference>
<proteinExistence type="predicted"/>
<dbReference type="PANTHER" id="PTHR32182">
    <property type="entry name" value="DNA REPLICATION AND REPAIR PROTEIN RECF"/>
    <property type="match status" value="1"/>
</dbReference>
<name>A0A833HM81_9FIRM</name>
<dbReference type="GO" id="GO:0006302">
    <property type="term" value="P:double-strand break repair"/>
    <property type="evidence" value="ECO:0007669"/>
    <property type="project" value="InterPro"/>
</dbReference>
<dbReference type="PANTHER" id="PTHR32182:SF22">
    <property type="entry name" value="ATP-DEPENDENT ENDONUCLEASE, OLD FAMILY-RELATED"/>
    <property type="match status" value="1"/>
</dbReference>
<evidence type="ECO:0000313" key="2">
    <source>
        <dbReference type="Proteomes" id="UP000465601"/>
    </source>
</evidence>
<comment type="caution">
    <text evidence="1">The sequence shown here is derived from an EMBL/GenBank/DDBJ whole genome shotgun (WGS) entry which is preliminary data.</text>
</comment>
<accession>A0A833HM81</accession>
<dbReference type="Proteomes" id="UP000465601">
    <property type="component" value="Unassembled WGS sequence"/>
</dbReference>
<sequence length="817" mass="94551">MSNFVIKKIYANNFKGIPYREIKEISDLMIIDFAVDGITVLSGPNGYGKTTLFDIVEIIISKKITRFSSTRFGNVIIKDNGLLNNKQVDGLIGVEFSNKSQTLTILGKIPQNGGRGEIDSDIASVQLYYYRGSLFDVESDMINLNNLSNACLDKISLFNSINSIKNIPELSKFNTDTFNLFYYISQEESTHFLKEKENEKLSKLDSLVDINHHIRYSGLLDKLATNNVGGIIKMRIKEIDQKLENKYDELSTEVLQSEKVEFIKVFENLDIPWDKDQLEEESLEVLKSYKNEVVGTKQLILYTKDFDSFIINQKLENIAVSNDTFNNLLTLKKHQLINDSYKGINNEALSKKIDKYQNNVSLLQLKEVYNDPEIESKLDYKDIEKWSGLLKIECITKEDYDDKILKINNIKKRLDNGAKLYDDLLTKRTTFINAFKKAIDIKVENQYLNSKKCPVCGSDFNEKSSLFSYIDKMAAYLKESTDSNQENLEVAKNELKMSIASLYNVVKGVNIIQDINSEDYTKLEVILNNKQAQKNILQLLESIVDLKLDVPDDIQSLESFRVYIKSKKQVYSDEFLIINDNYNLEKLYTKYYKSIYKELLKYSLLQEKLDQKNKFLDHLISLKENERYNKVYNEITELTKQLILLDRAKQDMSDCRDIIKKEINEFREKLINDIEIPLYLYTGKILQNYQRGLGVFIQKTDKTVKFVPDMGTEHEIINSFSSGQLSGFVIAFMLVMNKVYSGRDSSINTILIDDPVQTMDDINIASLVEVLRNEFNDKQILLSSHETNKAIYMLYKFSKYNISYDMKDVSRIVKQIS</sequence>
<dbReference type="RefSeq" id="WP_151866757.1">
    <property type="nucleotide sequence ID" value="NZ_WBZB01000046.1"/>
</dbReference>
<dbReference type="Gene3D" id="3.40.50.300">
    <property type="entry name" value="P-loop containing nucleotide triphosphate hydrolases"/>
    <property type="match status" value="2"/>
</dbReference>
<reference evidence="1 2" key="1">
    <citation type="submission" date="2019-10" db="EMBL/GenBank/DDBJ databases">
        <title>Alkaliphilus serpentinus sp. nov. and Alkaliphilus pronyensis sp. nov., two novel anaerobic alkaliphilic species isolated from the serpentinized-hosted hydrothermal field of the Prony Bay (New Caledonia).</title>
        <authorList>
            <person name="Postec A."/>
        </authorList>
    </citation>
    <scope>NUCLEOTIDE SEQUENCE [LARGE SCALE GENOMIC DNA]</scope>
    <source>
        <strain evidence="1 2">LacT</strain>
    </source>
</reference>
<keyword evidence="2" id="KW-1185">Reference proteome</keyword>
<dbReference type="OrthoDB" id="7029750at2"/>
<dbReference type="AlphaFoldDB" id="A0A833HM81"/>
<evidence type="ECO:0000313" key="1">
    <source>
        <dbReference type="EMBL" id="KAB3527205.1"/>
    </source>
</evidence>
<dbReference type="GO" id="GO:0016887">
    <property type="term" value="F:ATP hydrolysis activity"/>
    <property type="evidence" value="ECO:0007669"/>
    <property type="project" value="InterPro"/>
</dbReference>
<gene>
    <name evidence="1" type="ORF">F8153_12850</name>
</gene>